<proteinExistence type="predicted"/>
<dbReference type="AlphaFoldDB" id="A0A151RJG1"/>
<reference evidence="1" key="1">
    <citation type="journal article" date="2012" name="Nat. Biotechnol.">
        <title>Draft genome sequence of pigeonpea (Cajanus cajan), an orphan legume crop of resource-poor farmers.</title>
        <authorList>
            <person name="Varshney R.K."/>
            <person name="Chen W."/>
            <person name="Li Y."/>
            <person name="Bharti A.K."/>
            <person name="Saxena R.K."/>
            <person name="Schlueter J.A."/>
            <person name="Donoghue M.T."/>
            <person name="Azam S."/>
            <person name="Fan G."/>
            <person name="Whaley A.M."/>
            <person name="Farmer A.D."/>
            <person name="Sheridan J."/>
            <person name="Iwata A."/>
            <person name="Tuteja R."/>
            <person name="Penmetsa R.V."/>
            <person name="Wu W."/>
            <person name="Upadhyaya H.D."/>
            <person name="Yang S.P."/>
            <person name="Shah T."/>
            <person name="Saxena K.B."/>
            <person name="Michael T."/>
            <person name="McCombie W.R."/>
            <person name="Yang B."/>
            <person name="Zhang G."/>
            <person name="Yang H."/>
            <person name="Wang J."/>
            <person name="Spillane C."/>
            <person name="Cook D.R."/>
            <person name="May G.D."/>
            <person name="Xu X."/>
            <person name="Jackson S.A."/>
        </authorList>
    </citation>
    <scope>NUCLEOTIDE SEQUENCE [LARGE SCALE GENOMIC DNA]</scope>
</reference>
<protein>
    <submittedName>
        <fullName evidence="1">Uncharacterized protein</fullName>
    </submittedName>
</protein>
<name>A0A151RJG1_CAJCA</name>
<evidence type="ECO:0000313" key="1">
    <source>
        <dbReference type="EMBL" id="KYP42700.1"/>
    </source>
</evidence>
<gene>
    <name evidence="1" type="ORF">KK1_035886</name>
</gene>
<dbReference type="Gramene" id="C.cajan_35943.t">
    <property type="protein sequence ID" value="C.cajan_35943.t.cds1"/>
    <property type="gene ID" value="C.cajan_35943"/>
</dbReference>
<dbReference type="EMBL" id="KQ483704">
    <property type="protein sequence ID" value="KYP42700.1"/>
    <property type="molecule type" value="Genomic_DNA"/>
</dbReference>
<dbReference type="Proteomes" id="UP000075243">
    <property type="component" value="Unassembled WGS sequence"/>
</dbReference>
<organism evidence="1 2">
    <name type="scientific">Cajanus cajan</name>
    <name type="common">Pigeon pea</name>
    <name type="synonym">Cajanus indicus</name>
    <dbReference type="NCBI Taxonomy" id="3821"/>
    <lineage>
        <taxon>Eukaryota</taxon>
        <taxon>Viridiplantae</taxon>
        <taxon>Streptophyta</taxon>
        <taxon>Embryophyta</taxon>
        <taxon>Tracheophyta</taxon>
        <taxon>Spermatophyta</taxon>
        <taxon>Magnoliopsida</taxon>
        <taxon>eudicotyledons</taxon>
        <taxon>Gunneridae</taxon>
        <taxon>Pentapetalae</taxon>
        <taxon>rosids</taxon>
        <taxon>fabids</taxon>
        <taxon>Fabales</taxon>
        <taxon>Fabaceae</taxon>
        <taxon>Papilionoideae</taxon>
        <taxon>50 kb inversion clade</taxon>
        <taxon>NPAAA clade</taxon>
        <taxon>indigoferoid/millettioid clade</taxon>
        <taxon>Phaseoleae</taxon>
        <taxon>Cajanus</taxon>
    </lineage>
</organism>
<keyword evidence="2" id="KW-1185">Reference proteome</keyword>
<sequence length="63" mass="6771">MGLDDASYGIVQSSVLATEPLPSLNRVYAITVQEERMKIITRSKEEKGMVMGLAVQAGSKSKG</sequence>
<evidence type="ECO:0000313" key="2">
    <source>
        <dbReference type="Proteomes" id="UP000075243"/>
    </source>
</evidence>
<accession>A0A151RJG1</accession>